<proteinExistence type="predicted"/>
<dbReference type="InterPro" id="IPR025724">
    <property type="entry name" value="GAG-pre-integrase_dom"/>
</dbReference>
<sequence length="178" mass="19861">MALTQLDEGVHGTVRSGDGSRIEIHGVGSVVMQGHQQQHKVLTDVYYIRKLKSNIVSLGQLEEKGFKVTLEDGKLCVFDQEHAPLISSPRTANRLYTVKFGLVSLVCLLAKSDDEAWRWHARFGHMKFTALRNLSCKGMVEGMPIVNRVEQVCDGCVLGEQHRVPFPQASNYRANKGL</sequence>
<dbReference type="InterPro" id="IPR054722">
    <property type="entry name" value="PolX-like_BBD"/>
</dbReference>
<dbReference type="OrthoDB" id="906313at2759"/>
<dbReference type="EMBL" id="CAJGYO010000002">
    <property type="protein sequence ID" value="CAD6213239.1"/>
    <property type="molecule type" value="Genomic_DNA"/>
</dbReference>
<organism evidence="3 4">
    <name type="scientific">Miscanthus lutarioriparius</name>
    <dbReference type="NCBI Taxonomy" id="422564"/>
    <lineage>
        <taxon>Eukaryota</taxon>
        <taxon>Viridiplantae</taxon>
        <taxon>Streptophyta</taxon>
        <taxon>Embryophyta</taxon>
        <taxon>Tracheophyta</taxon>
        <taxon>Spermatophyta</taxon>
        <taxon>Magnoliopsida</taxon>
        <taxon>Liliopsida</taxon>
        <taxon>Poales</taxon>
        <taxon>Poaceae</taxon>
        <taxon>PACMAD clade</taxon>
        <taxon>Panicoideae</taxon>
        <taxon>Andropogonodae</taxon>
        <taxon>Andropogoneae</taxon>
        <taxon>Saccharinae</taxon>
        <taxon>Miscanthus</taxon>
    </lineage>
</organism>
<feature type="domain" description="Retrovirus-related Pol polyprotein from transposon TNT 1-94-like beta-barrel" evidence="2">
    <location>
        <begin position="3"/>
        <end position="66"/>
    </location>
</feature>
<name>A0A811MWF3_9POAL</name>
<keyword evidence="4" id="KW-1185">Reference proteome</keyword>
<evidence type="ECO:0000259" key="1">
    <source>
        <dbReference type="Pfam" id="PF13976"/>
    </source>
</evidence>
<gene>
    <name evidence="3" type="ORF">NCGR_LOCUS8901</name>
</gene>
<dbReference type="Pfam" id="PF22936">
    <property type="entry name" value="Pol_BBD"/>
    <property type="match status" value="1"/>
</dbReference>
<dbReference type="Proteomes" id="UP000604825">
    <property type="component" value="Unassembled WGS sequence"/>
</dbReference>
<comment type="caution">
    <text evidence="3">The sequence shown here is derived from an EMBL/GenBank/DDBJ whole genome shotgun (WGS) entry which is preliminary data.</text>
</comment>
<protein>
    <recommendedName>
        <fullName evidence="5">GAG-pre-integrase domain-containing protein</fullName>
    </recommendedName>
</protein>
<evidence type="ECO:0000313" key="4">
    <source>
        <dbReference type="Proteomes" id="UP000604825"/>
    </source>
</evidence>
<feature type="domain" description="GAG-pre-integrase" evidence="1">
    <location>
        <begin position="94"/>
        <end position="161"/>
    </location>
</feature>
<reference evidence="3" key="1">
    <citation type="submission" date="2020-10" db="EMBL/GenBank/DDBJ databases">
        <authorList>
            <person name="Han B."/>
            <person name="Lu T."/>
            <person name="Zhao Q."/>
            <person name="Huang X."/>
            <person name="Zhao Y."/>
        </authorList>
    </citation>
    <scope>NUCLEOTIDE SEQUENCE</scope>
</reference>
<evidence type="ECO:0008006" key="5">
    <source>
        <dbReference type="Google" id="ProtNLM"/>
    </source>
</evidence>
<evidence type="ECO:0000259" key="2">
    <source>
        <dbReference type="Pfam" id="PF22936"/>
    </source>
</evidence>
<dbReference type="Pfam" id="PF13976">
    <property type="entry name" value="gag_pre-integrs"/>
    <property type="match status" value="1"/>
</dbReference>
<dbReference type="AlphaFoldDB" id="A0A811MWF3"/>
<accession>A0A811MWF3</accession>
<evidence type="ECO:0000313" key="3">
    <source>
        <dbReference type="EMBL" id="CAD6213239.1"/>
    </source>
</evidence>